<dbReference type="SUPFAM" id="SSF53955">
    <property type="entry name" value="Lysozyme-like"/>
    <property type="match status" value="1"/>
</dbReference>
<dbReference type="Proteomes" id="UP000254633">
    <property type="component" value="Unassembled WGS sequence"/>
</dbReference>
<accession>A0A379TSR9</accession>
<sequence>MSGCGDGVVTMIFHWPQIVWCVLALMGLGMSLADSSKKKNGFIGFLSSLIATLVTAWLLWCGGFFSQADAAEPPTVALKYRSDVIRSARVDWGLNAPVADFAAQLHQESGWNPAARSPVGAQGLAQFMPSTSEWIAGLMPHLASREPYNPGWAIRALVSYDRWLWSRVAVPDGCERMAMTLSAYNGGLGWVNRDRRLARTRGLDDARWFGAVETVNAGRSVANWRENRHYPQRILRELAPRYLSWGGANCVG</sequence>
<keyword evidence="2" id="KW-1133">Transmembrane helix</keyword>
<feature type="transmembrane region" description="Helical" evidence="2">
    <location>
        <begin position="42"/>
        <end position="60"/>
    </location>
</feature>
<comment type="similarity">
    <text evidence="1">Belongs to the transglycosylase Slt family.</text>
</comment>
<dbReference type="AlphaFoldDB" id="A0A379TSR9"/>
<proteinExistence type="inferred from homology"/>
<organism evidence="4 5">
    <name type="scientific">Salmonella diarizonae</name>
    <dbReference type="NCBI Taxonomy" id="59204"/>
    <lineage>
        <taxon>Bacteria</taxon>
        <taxon>Pseudomonadati</taxon>
        <taxon>Pseudomonadota</taxon>
        <taxon>Gammaproteobacteria</taxon>
        <taxon>Enterobacterales</taxon>
        <taxon>Enterobacteriaceae</taxon>
        <taxon>Salmonella</taxon>
    </lineage>
</organism>
<dbReference type="Gene3D" id="1.10.530.10">
    <property type="match status" value="1"/>
</dbReference>
<evidence type="ECO:0000256" key="1">
    <source>
        <dbReference type="ARBA" id="ARBA00007734"/>
    </source>
</evidence>
<feature type="domain" description="Transglycosylase SLT" evidence="3">
    <location>
        <begin position="105"/>
        <end position="201"/>
    </location>
</feature>
<keyword evidence="2" id="KW-0472">Membrane</keyword>
<dbReference type="PANTHER" id="PTHR37423">
    <property type="entry name" value="SOLUBLE LYTIC MUREIN TRANSGLYCOSYLASE-RELATED"/>
    <property type="match status" value="1"/>
</dbReference>
<dbReference type="InterPro" id="IPR008258">
    <property type="entry name" value="Transglycosylase_SLT_dom_1"/>
</dbReference>
<keyword evidence="2" id="KW-0812">Transmembrane</keyword>
<evidence type="ECO:0000256" key="2">
    <source>
        <dbReference type="SAM" id="Phobius"/>
    </source>
</evidence>
<gene>
    <name evidence="4" type="ORF">NCTC10060_00193</name>
</gene>
<dbReference type="Pfam" id="PF01464">
    <property type="entry name" value="SLT"/>
    <property type="match status" value="1"/>
</dbReference>
<evidence type="ECO:0000313" key="5">
    <source>
        <dbReference type="Proteomes" id="UP000254633"/>
    </source>
</evidence>
<feature type="transmembrane region" description="Helical" evidence="2">
    <location>
        <begin position="12"/>
        <end position="30"/>
    </location>
</feature>
<reference evidence="4 5" key="1">
    <citation type="submission" date="2018-06" db="EMBL/GenBank/DDBJ databases">
        <authorList>
            <consortium name="Pathogen Informatics"/>
            <person name="Doyle S."/>
        </authorList>
    </citation>
    <scope>NUCLEOTIDE SEQUENCE [LARGE SCALE GENOMIC DNA]</scope>
    <source>
        <strain evidence="4 5">NCTC10060</strain>
    </source>
</reference>
<protein>
    <submittedName>
        <fullName evidence="4">Phage lytic murein transglycosylase</fullName>
    </submittedName>
</protein>
<dbReference type="InterPro" id="IPR023346">
    <property type="entry name" value="Lysozyme-like_dom_sf"/>
</dbReference>
<evidence type="ECO:0000259" key="3">
    <source>
        <dbReference type="Pfam" id="PF01464"/>
    </source>
</evidence>
<dbReference type="EMBL" id="UGXH01000003">
    <property type="protein sequence ID" value="SUG53160.1"/>
    <property type="molecule type" value="Genomic_DNA"/>
</dbReference>
<evidence type="ECO:0000313" key="4">
    <source>
        <dbReference type="EMBL" id="SUG53160.1"/>
    </source>
</evidence>
<name>A0A379TSR9_SALDZ</name>
<dbReference type="PANTHER" id="PTHR37423:SF2">
    <property type="entry name" value="MEMBRANE-BOUND LYTIC MUREIN TRANSGLYCOSYLASE C"/>
    <property type="match status" value="1"/>
</dbReference>